<sequence length="115" mass="13413">MRRRSSMRQHKSSVLHLHPQEKGCGRSANEPRVQLALLTDDTAFYLRCQTERSISPHLQKAIDELAQWFQTWRIESREQFGGGRRRERTVSKALISGIKLRLSFVYAEQTPLSFN</sequence>
<organism evidence="2 3">
    <name type="scientific">Eumeta variegata</name>
    <name type="common">Bagworm moth</name>
    <name type="synonym">Eumeta japonica</name>
    <dbReference type="NCBI Taxonomy" id="151549"/>
    <lineage>
        <taxon>Eukaryota</taxon>
        <taxon>Metazoa</taxon>
        <taxon>Ecdysozoa</taxon>
        <taxon>Arthropoda</taxon>
        <taxon>Hexapoda</taxon>
        <taxon>Insecta</taxon>
        <taxon>Pterygota</taxon>
        <taxon>Neoptera</taxon>
        <taxon>Endopterygota</taxon>
        <taxon>Lepidoptera</taxon>
        <taxon>Glossata</taxon>
        <taxon>Ditrysia</taxon>
        <taxon>Tineoidea</taxon>
        <taxon>Psychidae</taxon>
        <taxon>Oiketicinae</taxon>
        <taxon>Eumeta</taxon>
    </lineage>
</organism>
<comment type="caution">
    <text evidence="2">The sequence shown here is derived from an EMBL/GenBank/DDBJ whole genome shotgun (WGS) entry which is preliminary data.</text>
</comment>
<gene>
    <name evidence="2" type="ORF">EVAR_62660_1</name>
</gene>
<dbReference type="OrthoDB" id="6779911at2759"/>
<dbReference type="AlphaFoldDB" id="A0A4C1Z3W2"/>
<keyword evidence="3" id="KW-1185">Reference proteome</keyword>
<accession>A0A4C1Z3W2</accession>
<evidence type="ECO:0000313" key="2">
    <source>
        <dbReference type="EMBL" id="GBP81744.1"/>
    </source>
</evidence>
<dbReference type="EMBL" id="BGZK01001528">
    <property type="protein sequence ID" value="GBP81744.1"/>
    <property type="molecule type" value="Genomic_DNA"/>
</dbReference>
<name>A0A4C1Z3W2_EUMVA</name>
<reference evidence="2 3" key="1">
    <citation type="journal article" date="2019" name="Commun. Biol.">
        <title>The bagworm genome reveals a unique fibroin gene that provides high tensile strength.</title>
        <authorList>
            <person name="Kono N."/>
            <person name="Nakamura H."/>
            <person name="Ohtoshi R."/>
            <person name="Tomita M."/>
            <person name="Numata K."/>
            <person name="Arakawa K."/>
        </authorList>
    </citation>
    <scope>NUCLEOTIDE SEQUENCE [LARGE SCALE GENOMIC DNA]</scope>
</reference>
<proteinExistence type="predicted"/>
<dbReference type="Proteomes" id="UP000299102">
    <property type="component" value="Unassembled WGS sequence"/>
</dbReference>
<protein>
    <submittedName>
        <fullName evidence="2">Uncharacterized protein</fullName>
    </submittedName>
</protein>
<feature type="region of interest" description="Disordered" evidence="1">
    <location>
        <begin position="1"/>
        <end position="28"/>
    </location>
</feature>
<evidence type="ECO:0000313" key="3">
    <source>
        <dbReference type="Proteomes" id="UP000299102"/>
    </source>
</evidence>
<evidence type="ECO:0000256" key="1">
    <source>
        <dbReference type="SAM" id="MobiDB-lite"/>
    </source>
</evidence>
<feature type="compositionally biased region" description="Basic residues" evidence="1">
    <location>
        <begin position="1"/>
        <end position="13"/>
    </location>
</feature>